<proteinExistence type="predicted"/>
<keyword evidence="4" id="KW-0325">Glycoprotein</keyword>
<dbReference type="Gene3D" id="2.60.40.10">
    <property type="entry name" value="Immunoglobulins"/>
    <property type="match status" value="1"/>
</dbReference>
<evidence type="ECO:0000256" key="4">
    <source>
        <dbReference type="ARBA" id="ARBA00023180"/>
    </source>
</evidence>
<evidence type="ECO:0000259" key="7">
    <source>
        <dbReference type="Pfam" id="PF07686"/>
    </source>
</evidence>
<keyword evidence="6" id="KW-0812">Transmembrane</keyword>
<dbReference type="Ensembl" id="ENSCCRT00010066054.1">
    <property type="protein sequence ID" value="ENSCCRP00010060228.1"/>
    <property type="gene ID" value="ENSCCRG00010025543.1"/>
</dbReference>
<keyword evidence="3 6" id="KW-0472">Membrane</keyword>
<dbReference type="Proteomes" id="UP000694427">
    <property type="component" value="Unplaced"/>
</dbReference>
<dbReference type="PANTHER" id="PTHR12080">
    <property type="entry name" value="SIGNALING LYMPHOCYTIC ACTIVATION MOLECULE"/>
    <property type="match status" value="1"/>
</dbReference>
<name>A0A8C1LBJ9_CYPCA</name>
<protein>
    <submittedName>
        <fullName evidence="8">Si:dkey-53k12.1</fullName>
    </submittedName>
</protein>
<feature type="region of interest" description="Disordered" evidence="5">
    <location>
        <begin position="284"/>
        <end position="365"/>
    </location>
</feature>
<feature type="transmembrane region" description="Helical" evidence="6">
    <location>
        <begin position="226"/>
        <end position="247"/>
    </location>
</feature>
<dbReference type="Pfam" id="PF07686">
    <property type="entry name" value="V-set"/>
    <property type="match status" value="1"/>
</dbReference>
<feature type="domain" description="Immunoglobulin V-set" evidence="7">
    <location>
        <begin position="33"/>
        <end position="128"/>
    </location>
</feature>
<dbReference type="SUPFAM" id="SSF48726">
    <property type="entry name" value="Immunoglobulin"/>
    <property type="match status" value="1"/>
</dbReference>
<evidence type="ECO:0000256" key="6">
    <source>
        <dbReference type="SAM" id="Phobius"/>
    </source>
</evidence>
<comment type="subcellular location">
    <subcellularLocation>
        <location evidence="1">Membrane</location>
    </subcellularLocation>
</comment>
<keyword evidence="9" id="KW-1185">Reference proteome</keyword>
<evidence type="ECO:0000313" key="8">
    <source>
        <dbReference type="Ensembl" id="ENSCCRP00010060228.1"/>
    </source>
</evidence>
<dbReference type="GO" id="GO:0016020">
    <property type="term" value="C:membrane"/>
    <property type="evidence" value="ECO:0007669"/>
    <property type="project" value="UniProtKB-SubCell"/>
</dbReference>
<organism evidence="8 9">
    <name type="scientific">Cyprinus carpio</name>
    <name type="common">Common carp</name>
    <dbReference type="NCBI Taxonomy" id="7962"/>
    <lineage>
        <taxon>Eukaryota</taxon>
        <taxon>Metazoa</taxon>
        <taxon>Chordata</taxon>
        <taxon>Craniata</taxon>
        <taxon>Vertebrata</taxon>
        <taxon>Euteleostomi</taxon>
        <taxon>Actinopterygii</taxon>
        <taxon>Neopterygii</taxon>
        <taxon>Teleostei</taxon>
        <taxon>Ostariophysi</taxon>
        <taxon>Cypriniformes</taxon>
        <taxon>Cyprinidae</taxon>
        <taxon>Cyprininae</taxon>
        <taxon>Cyprinus</taxon>
    </lineage>
</organism>
<dbReference type="AlphaFoldDB" id="A0A8C1LBJ9"/>
<feature type="compositionally biased region" description="Polar residues" evidence="5">
    <location>
        <begin position="326"/>
        <end position="335"/>
    </location>
</feature>
<evidence type="ECO:0000256" key="1">
    <source>
        <dbReference type="ARBA" id="ARBA00004370"/>
    </source>
</evidence>
<dbReference type="PANTHER" id="PTHR12080:SF56">
    <property type="entry name" value="NATURAL KILLER CELL RECEPTOR 2B4"/>
    <property type="match status" value="1"/>
</dbReference>
<reference evidence="8" key="2">
    <citation type="submission" date="2025-09" db="UniProtKB">
        <authorList>
            <consortium name="Ensembl"/>
        </authorList>
    </citation>
    <scope>IDENTIFICATION</scope>
</reference>
<dbReference type="InterPro" id="IPR015631">
    <property type="entry name" value="CD2/SLAM_rcpt"/>
</dbReference>
<evidence type="ECO:0000313" key="9">
    <source>
        <dbReference type="Proteomes" id="UP000694427"/>
    </source>
</evidence>
<reference evidence="8" key="1">
    <citation type="submission" date="2025-08" db="UniProtKB">
        <authorList>
            <consortium name="Ensembl"/>
        </authorList>
    </citation>
    <scope>IDENTIFICATION</scope>
</reference>
<keyword evidence="2" id="KW-0732">Signal</keyword>
<sequence length="365" mass="40241">MITVCENSKQTATVCILIKGLFSLSSGFSAEISVFVQTGDSVQLDIQTQQLPEFDLLSWSNDKSENIVKYLHKTKVVRLHSSYKDRVDFNNKTFSLTLKNMEKTHSGLYTARTSGESDKNIGTYRVSVIDAVEAPVLTVNSNSSSPDPCNFTCNGSNIIISFVYNSSCSPEEVTSDHYTLRLSCIGDSIMCNYSNPVSWKFDTKKVNEICTVNKGKLEAAPAFPPWVIAICLITLALASAVIGFCIYKRKKGTQTNEQTIYAEVDENIKPQKSLEMLKKSDYPQTVYDTTGDSGQTDVTNHTTPNDDPVSQSGSLTEKSKPDTPVTIYSTIQQETKPAKTKTDHTIYGVVKKPSAGYESAHPQPE</sequence>
<dbReference type="InterPro" id="IPR013106">
    <property type="entry name" value="Ig_V-set"/>
</dbReference>
<keyword evidence="6" id="KW-1133">Transmembrane helix</keyword>
<evidence type="ECO:0000256" key="5">
    <source>
        <dbReference type="SAM" id="MobiDB-lite"/>
    </source>
</evidence>
<feature type="compositionally biased region" description="Polar residues" evidence="5">
    <location>
        <begin position="284"/>
        <end position="316"/>
    </location>
</feature>
<dbReference type="InterPro" id="IPR036179">
    <property type="entry name" value="Ig-like_dom_sf"/>
</dbReference>
<dbReference type="InterPro" id="IPR013783">
    <property type="entry name" value="Ig-like_fold"/>
</dbReference>
<accession>A0A8C1LBJ9</accession>
<evidence type="ECO:0000256" key="2">
    <source>
        <dbReference type="ARBA" id="ARBA00022729"/>
    </source>
</evidence>
<evidence type="ECO:0000256" key="3">
    <source>
        <dbReference type="ARBA" id="ARBA00023136"/>
    </source>
</evidence>